<reference evidence="1" key="1">
    <citation type="submission" date="2021-01" db="EMBL/GenBank/DDBJ databases">
        <title>Chromosome-level genome assembly of a human fungal pathogen reveals clustering of transcriptionally co-regulated genes.</title>
        <authorList>
            <person name="Voorhies M."/>
            <person name="Cohen S."/>
            <person name="Shea T.P."/>
            <person name="Petrus S."/>
            <person name="Munoz J.F."/>
            <person name="Poplawski S."/>
            <person name="Goldman W.E."/>
            <person name="Michael T."/>
            <person name="Cuomo C.A."/>
            <person name="Sil A."/>
            <person name="Beyhan S."/>
        </authorList>
    </citation>
    <scope>NUCLEOTIDE SEQUENCE</scope>
    <source>
        <strain evidence="1">WU24</strain>
    </source>
</reference>
<dbReference type="OrthoDB" id="2142213at2759"/>
<dbReference type="AlphaFoldDB" id="A0A8A1MR60"/>
<dbReference type="VEuPathDB" id="FungiDB:I7I51_02735"/>
<name>A0A8A1MR60_AJECA</name>
<dbReference type="EMBL" id="CP069116">
    <property type="protein sequence ID" value="QSS66547.1"/>
    <property type="molecule type" value="Genomic_DNA"/>
</dbReference>
<gene>
    <name evidence="1" type="ORF">I7I51_02735</name>
</gene>
<evidence type="ECO:0000313" key="2">
    <source>
        <dbReference type="Proteomes" id="UP000663671"/>
    </source>
</evidence>
<dbReference type="Proteomes" id="UP000663671">
    <property type="component" value="Chromosome 6"/>
</dbReference>
<organism evidence="1 2">
    <name type="scientific">Ajellomyces capsulatus</name>
    <name type="common">Darling's disease fungus</name>
    <name type="synonym">Histoplasma capsulatum</name>
    <dbReference type="NCBI Taxonomy" id="5037"/>
    <lineage>
        <taxon>Eukaryota</taxon>
        <taxon>Fungi</taxon>
        <taxon>Dikarya</taxon>
        <taxon>Ascomycota</taxon>
        <taxon>Pezizomycotina</taxon>
        <taxon>Eurotiomycetes</taxon>
        <taxon>Eurotiomycetidae</taxon>
        <taxon>Onygenales</taxon>
        <taxon>Ajellomycetaceae</taxon>
        <taxon>Histoplasma</taxon>
    </lineage>
</organism>
<proteinExistence type="predicted"/>
<sequence length="415" mass="45812">MDIDWTRRHAATLVNGIYRKFCSITVCGTLRSMLMHLKLRYQLRRITLKTSGIPSVQAWTETLYEEGHVHYCKNELSVYNVTLTDGNSAVFAGSFPPADGPKMVLRALHRGVPGIPIDEFEKAVEADSCVAEEVTSEGLGHTIERGFAIAAYLKLVKTPPINASCMSNQLKILGAILNRQWDAPGQCPNKVAPELVPYKKSVLFPNGLGVLNKDPFPGAGDATIVQWDRSDGFPGYICAVSDSVYIHEATHHLDYYSINGDNELVAELGVAYLYDKSGKTLLERGCDASCLSHQLNALGNYAGGEFQRTSKCFKRGENSPVIHPTEAEFLSPGLYDSPVVMETFPRYTICIQGRDTRNQLAAGIIFKLLSEVNRCFPPFKFAGEKLGPQLLTCGAGINESSTWWTGLPVNWHKIY</sequence>
<evidence type="ECO:0000313" key="1">
    <source>
        <dbReference type="EMBL" id="QSS66547.1"/>
    </source>
</evidence>
<protein>
    <submittedName>
        <fullName evidence="1">Uncharacterized protein</fullName>
    </submittedName>
</protein>
<accession>A0A8A1MR60</accession>